<dbReference type="Pfam" id="PF12804">
    <property type="entry name" value="NTP_transf_3"/>
    <property type="match status" value="1"/>
</dbReference>
<dbReference type="EMBL" id="CP049056">
    <property type="protein sequence ID" value="QIE57835.1"/>
    <property type="molecule type" value="Genomic_DNA"/>
</dbReference>
<organism evidence="9 10">
    <name type="scientific">Pikeienuella piscinae</name>
    <dbReference type="NCBI Taxonomy" id="2748098"/>
    <lineage>
        <taxon>Bacteria</taxon>
        <taxon>Pseudomonadati</taxon>
        <taxon>Pseudomonadota</taxon>
        <taxon>Alphaproteobacteria</taxon>
        <taxon>Rhodobacterales</taxon>
        <taxon>Paracoccaceae</taxon>
        <taxon>Pikeienuella</taxon>
    </lineage>
</organism>
<evidence type="ECO:0000313" key="9">
    <source>
        <dbReference type="EMBL" id="QIE57835.1"/>
    </source>
</evidence>
<protein>
    <submittedName>
        <fullName evidence="9">Molybdenum cofactor guanylyltransferase MobA</fullName>
    </submittedName>
</protein>
<keyword evidence="6" id="KW-0342">GTP-binding</keyword>
<evidence type="ECO:0000256" key="1">
    <source>
        <dbReference type="ARBA" id="ARBA00022490"/>
    </source>
</evidence>
<evidence type="ECO:0000256" key="4">
    <source>
        <dbReference type="ARBA" id="ARBA00022741"/>
    </source>
</evidence>
<keyword evidence="7" id="KW-0501">Molybdenum cofactor biosynthesis</keyword>
<evidence type="ECO:0000256" key="3">
    <source>
        <dbReference type="ARBA" id="ARBA00022723"/>
    </source>
</evidence>
<keyword evidence="10" id="KW-1185">Reference proteome</keyword>
<dbReference type="InterPro" id="IPR029044">
    <property type="entry name" value="Nucleotide-diphossugar_trans"/>
</dbReference>
<keyword evidence="5" id="KW-0460">Magnesium</keyword>
<dbReference type="InterPro" id="IPR025877">
    <property type="entry name" value="MobA-like_NTP_Trfase"/>
</dbReference>
<dbReference type="GO" id="GO:0046872">
    <property type="term" value="F:metal ion binding"/>
    <property type="evidence" value="ECO:0007669"/>
    <property type="project" value="UniProtKB-KW"/>
</dbReference>
<dbReference type="GO" id="GO:1902758">
    <property type="term" value="P:bis(molybdopterin guanine dinucleotide)molybdenum biosynthetic process"/>
    <property type="evidence" value="ECO:0007669"/>
    <property type="project" value="TreeGrafter"/>
</dbReference>
<evidence type="ECO:0000256" key="5">
    <source>
        <dbReference type="ARBA" id="ARBA00022842"/>
    </source>
</evidence>
<evidence type="ECO:0000256" key="6">
    <source>
        <dbReference type="ARBA" id="ARBA00023134"/>
    </source>
</evidence>
<dbReference type="InterPro" id="IPR013482">
    <property type="entry name" value="Molybde_CF_guanTrfase"/>
</dbReference>
<keyword evidence="9" id="KW-0548">Nucleotidyltransferase</keyword>
<dbReference type="SUPFAM" id="SSF53448">
    <property type="entry name" value="Nucleotide-diphospho-sugar transferases"/>
    <property type="match status" value="1"/>
</dbReference>
<proteinExistence type="predicted"/>
<dbReference type="RefSeq" id="WP_165103493.1">
    <property type="nucleotide sequence ID" value="NZ_CP049056.1"/>
</dbReference>
<evidence type="ECO:0000256" key="2">
    <source>
        <dbReference type="ARBA" id="ARBA00022679"/>
    </source>
</evidence>
<feature type="domain" description="MobA-like NTP transferase" evidence="8">
    <location>
        <begin position="1"/>
        <end position="151"/>
    </location>
</feature>
<dbReference type="GO" id="GO:0016779">
    <property type="term" value="F:nucleotidyltransferase activity"/>
    <property type="evidence" value="ECO:0007669"/>
    <property type="project" value="UniProtKB-KW"/>
</dbReference>
<dbReference type="AlphaFoldDB" id="A0A7M3T754"/>
<dbReference type="GO" id="GO:0005525">
    <property type="term" value="F:GTP binding"/>
    <property type="evidence" value="ECO:0007669"/>
    <property type="project" value="UniProtKB-KW"/>
</dbReference>
<keyword evidence="2 9" id="KW-0808">Transferase</keyword>
<sequence length="190" mass="20119">MGGGDKALREVAGRTLLARVEERLSTQVVATAINANGDPGRFTTFGLPVVADGVAGYPGPLAGVLAGMDWAASYDATHILTVAADTPFFPDNLGRRLIEAVEAGAPIALAATPDPERGLSRHPTFGLWTIALREDLRAALVGGIRKVVAWTDRHDAALVEFPAEPFDPFFNVNTPDDIARAERIVAEHGL</sequence>
<dbReference type="Proteomes" id="UP000503336">
    <property type="component" value="Chromosome"/>
</dbReference>
<name>A0A7M3T754_9RHOB</name>
<dbReference type="PANTHER" id="PTHR19136">
    <property type="entry name" value="MOLYBDENUM COFACTOR GUANYLYLTRANSFERASE"/>
    <property type="match status" value="1"/>
</dbReference>
<dbReference type="NCBIfam" id="TIGR02665">
    <property type="entry name" value="molyb_mobA"/>
    <property type="match status" value="1"/>
</dbReference>
<keyword evidence="3" id="KW-0479">Metal-binding</keyword>
<reference evidence="9 10" key="1">
    <citation type="submission" date="2020-02" db="EMBL/GenBank/DDBJ databases">
        <title>complete genome sequence of Rhodobacteraceae bacterium.</title>
        <authorList>
            <person name="Park J."/>
            <person name="Kim Y.-S."/>
            <person name="Kim K.-H."/>
        </authorList>
    </citation>
    <scope>NUCLEOTIDE SEQUENCE [LARGE SCALE GENOMIC DNA]</scope>
    <source>
        <strain evidence="9 10">RR4-56</strain>
    </source>
</reference>
<dbReference type="CDD" id="cd02503">
    <property type="entry name" value="MobA"/>
    <property type="match status" value="1"/>
</dbReference>
<keyword evidence="4" id="KW-0547">Nucleotide-binding</keyword>
<dbReference type="Gene3D" id="3.90.550.10">
    <property type="entry name" value="Spore Coat Polysaccharide Biosynthesis Protein SpsA, Chain A"/>
    <property type="match status" value="1"/>
</dbReference>
<accession>A0A7M3T754</accession>
<dbReference type="KEGG" id="hdh:G5B40_09900"/>
<dbReference type="PANTHER" id="PTHR19136:SF81">
    <property type="entry name" value="MOLYBDENUM COFACTOR GUANYLYLTRANSFERASE"/>
    <property type="match status" value="1"/>
</dbReference>
<keyword evidence="1" id="KW-0963">Cytoplasm</keyword>
<evidence type="ECO:0000313" key="10">
    <source>
        <dbReference type="Proteomes" id="UP000503336"/>
    </source>
</evidence>
<evidence type="ECO:0000259" key="8">
    <source>
        <dbReference type="Pfam" id="PF12804"/>
    </source>
</evidence>
<evidence type="ECO:0000256" key="7">
    <source>
        <dbReference type="ARBA" id="ARBA00023150"/>
    </source>
</evidence>
<gene>
    <name evidence="9" type="primary">mobA</name>
    <name evidence="9" type="ORF">G5B40_09900</name>
</gene>